<dbReference type="AlphaFoldDB" id="A0A6C2UEE3"/>
<dbReference type="Proteomes" id="UP000366872">
    <property type="component" value="Unassembled WGS sequence"/>
</dbReference>
<reference evidence="1 2" key="1">
    <citation type="submission" date="2019-04" db="EMBL/GenBank/DDBJ databases">
        <authorList>
            <person name="Van Vliet M D."/>
        </authorList>
    </citation>
    <scope>NUCLEOTIDE SEQUENCE [LARGE SCALE GENOMIC DNA]</scope>
    <source>
        <strain evidence="1 2">F1</strain>
    </source>
</reference>
<gene>
    <name evidence="1" type="ORF">PDESU_06184</name>
</gene>
<evidence type="ECO:0000313" key="1">
    <source>
        <dbReference type="EMBL" id="VGO17586.1"/>
    </source>
</evidence>
<proteinExistence type="predicted"/>
<name>A0A6C2UEE3_PONDE</name>
<protein>
    <submittedName>
        <fullName evidence="1">Uncharacterized protein</fullName>
    </submittedName>
</protein>
<evidence type="ECO:0000313" key="2">
    <source>
        <dbReference type="Proteomes" id="UP000366872"/>
    </source>
</evidence>
<organism evidence="1 2">
    <name type="scientific">Pontiella desulfatans</name>
    <dbReference type="NCBI Taxonomy" id="2750659"/>
    <lineage>
        <taxon>Bacteria</taxon>
        <taxon>Pseudomonadati</taxon>
        <taxon>Kiritimatiellota</taxon>
        <taxon>Kiritimatiellia</taxon>
        <taxon>Kiritimatiellales</taxon>
        <taxon>Pontiellaceae</taxon>
        <taxon>Pontiella</taxon>
    </lineage>
</organism>
<sequence>MPVKTKRAAPSLRRQAARIVSSSGQYLYDKVAVLDCILNKLFCECLYAHSFRAYFLKLLCQFTPDNDFVFLCRYYCFHCLFPNKRAAQPHALERAQQKRAPHKVGRQKFIGFLFIVLNGALIPRQPPGQLIQKRCNPPATPIQAQSGGRLICVLQNLISAFRWHSDQILSQLSQPREAQT</sequence>
<keyword evidence="2" id="KW-1185">Reference proteome</keyword>
<accession>A0A6C2UEE3</accession>
<dbReference type="EMBL" id="CAAHFG010000005">
    <property type="protein sequence ID" value="VGO17586.1"/>
    <property type="molecule type" value="Genomic_DNA"/>
</dbReference>